<feature type="region of interest" description="Disordered" evidence="1">
    <location>
        <begin position="112"/>
        <end position="159"/>
    </location>
</feature>
<feature type="region of interest" description="Disordered" evidence="1">
    <location>
        <begin position="20"/>
        <end position="53"/>
    </location>
</feature>
<evidence type="ECO:0000313" key="3">
    <source>
        <dbReference type="EMBL" id="KAI1701433.1"/>
    </source>
</evidence>
<evidence type="ECO:0000313" key="4">
    <source>
        <dbReference type="Proteomes" id="UP001201812"/>
    </source>
</evidence>
<comment type="caution">
    <text evidence="3">The sequence shown here is derived from an EMBL/GenBank/DDBJ whole genome shotgun (WGS) entry which is preliminary data.</text>
</comment>
<dbReference type="Proteomes" id="UP001201812">
    <property type="component" value="Unassembled WGS sequence"/>
</dbReference>
<evidence type="ECO:0000256" key="2">
    <source>
        <dbReference type="SAM" id="SignalP"/>
    </source>
</evidence>
<organism evidence="3 4">
    <name type="scientific">Ditylenchus destructor</name>
    <dbReference type="NCBI Taxonomy" id="166010"/>
    <lineage>
        <taxon>Eukaryota</taxon>
        <taxon>Metazoa</taxon>
        <taxon>Ecdysozoa</taxon>
        <taxon>Nematoda</taxon>
        <taxon>Chromadorea</taxon>
        <taxon>Rhabditida</taxon>
        <taxon>Tylenchina</taxon>
        <taxon>Tylenchomorpha</taxon>
        <taxon>Sphaerularioidea</taxon>
        <taxon>Anguinidae</taxon>
        <taxon>Anguininae</taxon>
        <taxon>Ditylenchus</taxon>
    </lineage>
</organism>
<evidence type="ECO:0000256" key="1">
    <source>
        <dbReference type="SAM" id="MobiDB-lite"/>
    </source>
</evidence>
<sequence length="460" mass="52520">MQLSLFLIIAVFISDCIGPDEGQEGRHRSNRNNNRPHHQSAHDNHGNRGRVRYPSIRPDMKVIQMVEKRPDMLFRILEAFAAAIGMDTDLTYLTVDAGKLNRFLPRKVRNNAAPTLTSPSKVFVNGDAPTDAPVGSGPPPRGPVDNDEGDQSIGHGISRKPRSESIFIPALQKFIDDTSKMHDKDSIKVAKDILEEGTKLIREHYIVHVNPRERNQPPPKSSRFEWVSRIFDLGKKQASQKTDQQKSDKAGGGLKGLAIQVSKEVAATIWQSVSQKYSLRTNPNKNNTSNTEPLGRDAIFQEGVQLFENVTGFHIPSEHAVDYLASGIPPKDIDFRLNNFYDLIERVKLIEMKTRIFNYFKDAVKGASKDEKEKIFEKYKNFIKNELLREEAPFRFKIMPQVLAVINQDEFEKALKEYTNWDRFSVRKGYIKYNAVPWNLRLWAQLHQVKNEFDKIAPKA</sequence>
<feature type="signal peptide" evidence="2">
    <location>
        <begin position="1"/>
        <end position="22"/>
    </location>
</feature>
<gene>
    <name evidence="3" type="ORF">DdX_16112</name>
</gene>
<feature type="compositionally biased region" description="Basic residues" evidence="1">
    <location>
        <begin position="28"/>
        <end position="39"/>
    </location>
</feature>
<accession>A0AAD4MPA5</accession>
<proteinExistence type="predicted"/>
<feature type="chain" id="PRO_5042253442" evidence="2">
    <location>
        <begin position="23"/>
        <end position="460"/>
    </location>
</feature>
<protein>
    <submittedName>
        <fullName evidence="3">Uncharacterized protein</fullName>
    </submittedName>
</protein>
<keyword evidence="4" id="KW-1185">Reference proteome</keyword>
<name>A0AAD4MPA5_9BILA</name>
<keyword evidence="2" id="KW-0732">Signal</keyword>
<reference evidence="3" key="1">
    <citation type="submission" date="2022-01" db="EMBL/GenBank/DDBJ databases">
        <title>Genome Sequence Resource for Two Populations of Ditylenchus destructor, the Migratory Endoparasitic Phytonematode.</title>
        <authorList>
            <person name="Zhang H."/>
            <person name="Lin R."/>
            <person name="Xie B."/>
        </authorList>
    </citation>
    <scope>NUCLEOTIDE SEQUENCE</scope>
    <source>
        <strain evidence="3">BazhouSP</strain>
    </source>
</reference>
<dbReference type="EMBL" id="JAKKPZ010000119">
    <property type="protein sequence ID" value="KAI1701433.1"/>
    <property type="molecule type" value="Genomic_DNA"/>
</dbReference>
<dbReference type="AlphaFoldDB" id="A0AAD4MPA5"/>